<evidence type="ECO:0000256" key="1">
    <source>
        <dbReference type="SAM" id="MobiDB-lite"/>
    </source>
</evidence>
<gene>
    <name evidence="2" type="ORF">PCOR1329_LOCUS67696</name>
</gene>
<sequence length="110" mass="11750">MTEILLREGARRARYPDRGRPLKKERAGRASAAPPWEQRVATAEGHGARAEPEGRSGWGARSPGGSATWGEEVSTDPPPPAKLMLVPGAVCKDTLLAWPGSLSNLRAGKR</sequence>
<proteinExistence type="predicted"/>
<evidence type="ECO:0000313" key="2">
    <source>
        <dbReference type="EMBL" id="CAK0886311.1"/>
    </source>
</evidence>
<organism evidence="2 3">
    <name type="scientific">Prorocentrum cordatum</name>
    <dbReference type="NCBI Taxonomy" id="2364126"/>
    <lineage>
        <taxon>Eukaryota</taxon>
        <taxon>Sar</taxon>
        <taxon>Alveolata</taxon>
        <taxon>Dinophyceae</taxon>
        <taxon>Prorocentrales</taxon>
        <taxon>Prorocentraceae</taxon>
        <taxon>Prorocentrum</taxon>
    </lineage>
</organism>
<dbReference type="EMBL" id="CAUYUJ010018786">
    <property type="protein sequence ID" value="CAK0886311.1"/>
    <property type="molecule type" value="Genomic_DNA"/>
</dbReference>
<name>A0ABN9WMS6_9DINO</name>
<dbReference type="Proteomes" id="UP001189429">
    <property type="component" value="Unassembled WGS sequence"/>
</dbReference>
<feature type="region of interest" description="Disordered" evidence="1">
    <location>
        <begin position="1"/>
        <end position="81"/>
    </location>
</feature>
<comment type="caution">
    <text evidence="2">The sequence shown here is derived from an EMBL/GenBank/DDBJ whole genome shotgun (WGS) entry which is preliminary data.</text>
</comment>
<reference evidence="2" key="1">
    <citation type="submission" date="2023-10" db="EMBL/GenBank/DDBJ databases">
        <authorList>
            <person name="Chen Y."/>
            <person name="Shah S."/>
            <person name="Dougan E. K."/>
            <person name="Thang M."/>
            <person name="Chan C."/>
        </authorList>
    </citation>
    <scope>NUCLEOTIDE SEQUENCE [LARGE SCALE GENOMIC DNA]</scope>
</reference>
<evidence type="ECO:0000313" key="3">
    <source>
        <dbReference type="Proteomes" id="UP001189429"/>
    </source>
</evidence>
<keyword evidence="3" id="KW-1185">Reference proteome</keyword>
<feature type="compositionally biased region" description="Basic and acidic residues" evidence="1">
    <location>
        <begin position="1"/>
        <end position="28"/>
    </location>
</feature>
<protein>
    <submittedName>
        <fullName evidence="2">Uncharacterized protein</fullName>
    </submittedName>
</protein>
<accession>A0ABN9WMS6</accession>